<evidence type="ECO:0000256" key="13">
    <source>
        <dbReference type="ARBA" id="ARBA00026054"/>
    </source>
</evidence>
<keyword evidence="6 15" id="KW-0375">Hydrogen ion transport</keyword>
<feature type="transmembrane region" description="Helical" evidence="15">
    <location>
        <begin position="6"/>
        <end position="23"/>
    </location>
</feature>
<dbReference type="Proteomes" id="UP000229498">
    <property type="component" value="Unassembled WGS sequence"/>
</dbReference>
<dbReference type="InterPro" id="IPR005864">
    <property type="entry name" value="ATP_synth_F0_bsu_bac"/>
</dbReference>
<keyword evidence="7 15" id="KW-1133">Transmembrane helix</keyword>
<comment type="function">
    <text evidence="12">Component of the F(0) channel, it forms part of the peripheral stalk, linking F(1) to F(0). The b'-subunit is a diverged and duplicated form of b found in plants and photosynthetic bacteria.</text>
</comment>
<dbReference type="EMBL" id="PHIG01000038">
    <property type="protein sequence ID" value="PJK28863.1"/>
    <property type="molecule type" value="Genomic_DNA"/>
</dbReference>
<dbReference type="GO" id="GO:0012505">
    <property type="term" value="C:endomembrane system"/>
    <property type="evidence" value="ECO:0007669"/>
    <property type="project" value="UniProtKB-SubCell"/>
</dbReference>
<keyword evidence="17" id="KW-0175">Coiled coil</keyword>
<dbReference type="RefSeq" id="WP_109794968.1">
    <property type="nucleotide sequence ID" value="NZ_PHIG01000038.1"/>
</dbReference>
<evidence type="ECO:0000256" key="7">
    <source>
        <dbReference type="ARBA" id="ARBA00022989"/>
    </source>
</evidence>
<proteinExistence type="inferred from homology"/>
<evidence type="ECO:0000256" key="3">
    <source>
        <dbReference type="ARBA" id="ARBA00022475"/>
    </source>
</evidence>
<dbReference type="AlphaFoldDB" id="A0A2M9FZI0"/>
<evidence type="ECO:0000313" key="19">
    <source>
        <dbReference type="Proteomes" id="UP000229498"/>
    </source>
</evidence>
<dbReference type="PANTHER" id="PTHR33445">
    <property type="entry name" value="ATP SYNTHASE SUBUNIT B', CHLOROPLASTIC"/>
    <property type="match status" value="1"/>
</dbReference>
<dbReference type="CDD" id="cd06503">
    <property type="entry name" value="ATP-synt_Fo_b"/>
    <property type="match status" value="1"/>
</dbReference>
<evidence type="ECO:0000256" key="12">
    <source>
        <dbReference type="ARBA" id="ARBA00025614"/>
    </source>
</evidence>
<evidence type="ECO:0000256" key="14">
    <source>
        <dbReference type="ARBA" id="ARBA00037847"/>
    </source>
</evidence>
<protein>
    <recommendedName>
        <fullName evidence="15">ATP synthase subunit b</fullName>
    </recommendedName>
    <alternativeName>
        <fullName evidence="15">ATP synthase F(0) sector subunit b</fullName>
    </alternativeName>
    <alternativeName>
        <fullName evidence="15">ATPase subunit I</fullName>
    </alternativeName>
    <alternativeName>
        <fullName evidence="15">F-type ATPase subunit b</fullName>
        <shortName evidence="15">F-ATPase subunit b</shortName>
    </alternativeName>
</protein>
<keyword evidence="2 15" id="KW-0813">Transport</keyword>
<dbReference type="Pfam" id="PF00430">
    <property type="entry name" value="ATP-synt_B"/>
    <property type="match status" value="1"/>
</dbReference>
<comment type="similarity">
    <text evidence="1 15 16">Belongs to the ATPase B chain family.</text>
</comment>
<gene>
    <name evidence="15 18" type="primary">atpF</name>
    <name evidence="18" type="ORF">CVT23_14615</name>
</gene>
<keyword evidence="10 15" id="KW-0066">ATP synthesis</keyword>
<evidence type="ECO:0000256" key="10">
    <source>
        <dbReference type="ARBA" id="ARBA00023310"/>
    </source>
</evidence>
<evidence type="ECO:0000256" key="9">
    <source>
        <dbReference type="ARBA" id="ARBA00023136"/>
    </source>
</evidence>
<organism evidence="18 19">
    <name type="scientific">Minwuia thermotolerans</name>
    <dbReference type="NCBI Taxonomy" id="2056226"/>
    <lineage>
        <taxon>Bacteria</taxon>
        <taxon>Pseudomonadati</taxon>
        <taxon>Pseudomonadota</taxon>
        <taxon>Alphaproteobacteria</taxon>
        <taxon>Minwuiales</taxon>
        <taxon>Minwuiaceae</taxon>
        <taxon>Minwuia</taxon>
    </lineage>
</organism>
<comment type="subcellular location">
    <subcellularLocation>
        <location evidence="15">Cell membrane</location>
        <topology evidence="15">Single-pass membrane protein</topology>
    </subcellularLocation>
    <subcellularLocation>
        <location evidence="14">Endomembrane system</location>
        <topology evidence="14">Single-pass membrane protein</topology>
    </subcellularLocation>
</comment>
<evidence type="ECO:0000256" key="11">
    <source>
        <dbReference type="ARBA" id="ARBA00025198"/>
    </source>
</evidence>
<comment type="subunit">
    <text evidence="13">F-type ATPases have 2 components, F(1) - the catalytic core - and F(0) - the membrane proton channel. F(1) has five subunits: alpha(3), beta(3), gamma(1), delta(1), epsilon(1). F(0) has four main subunits: a(1), b(2) and c(10-14). The alpha and beta chains form an alternating ring which encloses part of the gamma chain. F(1) is attached to F(0) by a central stalk formed by the gamma and epsilon chains, while a peripheral stalk is formed by the delta and b chains.</text>
</comment>
<evidence type="ECO:0000256" key="17">
    <source>
        <dbReference type="SAM" id="Coils"/>
    </source>
</evidence>
<evidence type="ECO:0000256" key="15">
    <source>
        <dbReference type="HAMAP-Rule" id="MF_01398"/>
    </source>
</evidence>
<dbReference type="GO" id="GO:0045259">
    <property type="term" value="C:proton-transporting ATP synthase complex"/>
    <property type="evidence" value="ECO:0007669"/>
    <property type="project" value="UniProtKB-KW"/>
</dbReference>
<dbReference type="GO" id="GO:0046933">
    <property type="term" value="F:proton-transporting ATP synthase activity, rotational mechanism"/>
    <property type="evidence" value="ECO:0007669"/>
    <property type="project" value="UniProtKB-UniRule"/>
</dbReference>
<evidence type="ECO:0000256" key="4">
    <source>
        <dbReference type="ARBA" id="ARBA00022547"/>
    </source>
</evidence>
<keyword evidence="5 15" id="KW-0812">Transmembrane</keyword>
<evidence type="ECO:0000256" key="2">
    <source>
        <dbReference type="ARBA" id="ARBA00022448"/>
    </source>
</evidence>
<name>A0A2M9FZI0_9PROT</name>
<evidence type="ECO:0000256" key="8">
    <source>
        <dbReference type="ARBA" id="ARBA00023065"/>
    </source>
</evidence>
<dbReference type="GO" id="GO:0005886">
    <property type="term" value="C:plasma membrane"/>
    <property type="evidence" value="ECO:0007669"/>
    <property type="project" value="UniProtKB-SubCell"/>
</dbReference>
<accession>A0A2M9FZI0</accession>
<keyword evidence="9 15" id="KW-0472">Membrane</keyword>
<dbReference type="PANTHER" id="PTHR33445:SF1">
    <property type="entry name" value="ATP SYNTHASE SUBUNIT B"/>
    <property type="match status" value="1"/>
</dbReference>
<dbReference type="GO" id="GO:0046961">
    <property type="term" value="F:proton-transporting ATPase activity, rotational mechanism"/>
    <property type="evidence" value="ECO:0007669"/>
    <property type="project" value="TreeGrafter"/>
</dbReference>
<comment type="caution">
    <text evidence="18">The sequence shown here is derived from an EMBL/GenBank/DDBJ whole genome shotgun (WGS) entry which is preliminary data.</text>
</comment>
<dbReference type="HAMAP" id="MF_01398">
    <property type="entry name" value="ATP_synth_b_bprime"/>
    <property type="match status" value="1"/>
</dbReference>
<evidence type="ECO:0000256" key="16">
    <source>
        <dbReference type="RuleBase" id="RU003848"/>
    </source>
</evidence>
<evidence type="ECO:0000256" key="1">
    <source>
        <dbReference type="ARBA" id="ARBA00005513"/>
    </source>
</evidence>
<dbReference type="OrthoDB" id="8479836at2"/>
<feature type="coiled-coil region" evidence="17">
    <location>
        <begin position="30"/>
        <end position="122"/>
    </location>
</feature>
<keyword evidence="3 15" id="KW-1003">Cell membrane</keyword>
<evidence type="ECO:0000256" key="6">
    <source>
        <dbReference type="ARBA" id="ARBA00022781"/>
    </source>
</evidence>
<keyword evidence="4 15" id="KW-0138">CF(0)</keyword>
<dbReference type="InterPro" id="IPR002146">
    <property type="entry name" value="ATP_synth_b/b'su_bac/chlpt"/>
</dbReference>
<evidence type="ECO:0000313" key="18">
    <source>
        <dbReference type="EMBL" id="PJK28863.1"/>
    </source>
</evidence>
<comment type="subunit">
    <text evidence="15">F-type ATPases have 2 components, F(1) - the catalytic core - and F(0) - the membrane proton channel. F(1) has five subunits: alpha(3), beta(3), gamma(1), delta(1), epsilon(1). F(0) has three main subunits: a(1), b(2) and c(10-14). The alpha and beta chains form an alternating ring which encloses part of the gamma chain. F(1) is attached to F(0) by a central stalk formed by the gamma and epsilon chains, while a peripheral stalk is formed by the delta and b chains.</text>
</comment>
<dbReference type="InterPro" id="IPR050059">
    <property type="entry name" value="ATP_synthase_B_chain"/>
</dbReference>
<sequence length="161" mass="18191">MFADPTFWVAVAFVLFFALMIYLKLPGKIVAQLDARADRIRGELEEAKRLREEAQSLYADYQRKAEEAVQEADRIVEHAREEAERTAEKMRSDMEAALERRKAQAESKIAQAEQQAIDEVRNRAVDIATAAAARILREELKGDAGNRLIDDAIGSVGRHLH</sequence>
<evidence type="ECO:0000256" key="5">
    <source>
        <dbReference type="ARBA" id="ARBA00022692"/>
    </source>
</evidence>
<comment type="function">
    <text evidence="11 15">F(1)F(0) ATP synthase produces ATP from ADP in the presence of a proton or sodium gradient. F-type ATPases consist of two structural domains, F(1) containing the extramembraneous catalytic core and F(0) containing the membrane proton channel, linked together by a central stalk and a peripheral stalk. During catalysis, ATP synthesis in the catalytic domain of F(1) is coupled via a rotary mechanism of the central stalk subunits to proton translocation.</text>
</comment>
<keyword evidence="19" id="KW-1185">Reference proteome</keyword>
<dbReference type="NCBIfam" id="TIGR01144">
    <property type="entry name" value="ATP_synt_b"/>
    <property type="match status" value="1"/>
</dbReference>
<reference evidence="18 19" key="1">
    <citation type="submission" date="2017-11" db="EMBL/GenBank/DDBJ databases">
        <title>Draft genome sequence of Rhizobiales bacterium SY3-13.</title>
        <authorList>
            <person name="Sun C."/>
        </authorList>
    </citation>
    <scope>NUCLEOTIDE SEQUENCE [LARGE SCALE GENOMIC DNA]</scope>
    <source>
        <strain evidence="18 19">SY3-13</strain>
    </source>
</reference>
<keyword evidence="8 15" id="KW-0406">Ion transport</keyword>